<comment type="caution">
    <text evidence="2">The sequence shown here is derived from an EMBL/GenBank/DDBJ whole genome shotgun (WGS) entry which is preliminary data.</text>
</comment>
<feature type="compositionally biased region" description="Basic and acidic residues" evidence="1">
    <location>
        <begin position="106"/>
        <end position="134"/>
    </location>
</feature>
<organism evidence="2 3">
    <name type="scientific">Eleginops maclovinus</name>
    <name type="common">Patagonian blennie</name>
    <name type="synonym">Eleginus maclovinus</name>
    <dbReference type="NCBI Taxonomy" id="56733"/>
    <lineage>
        <taxon>Eukaryota</taxon>
        <taxon>Metazoa</taxon>
        <taxon>Chordata</taxon>
        <taxon>Craniata</taxon>
        <taxon>Vertebrata</taxon>
        <taxon>Euteleostomi</taxon>
        <taxon>Actinopterygii</taxon>
        <taxon>Neopterygii</taxon>
        <taxon>Teleostei</taxon>
        <taxon>Neoteleostei</taxon>
        <taxon>Acanthomorphata</taxon>
        <taxon>Eupercaria</taxon>
        <taxon>Perciformes</taxon>
        <taxon>Notothenioidei</taxon>
        <taxon>Eleginopidae</taxon>
        <taxon>Eleginops</taxon>
    </lineage>
</organism>
<protein>
    <submittedName>
        <fullName evidence="2">Uncharacterized protein</fullName>
    </submittedName>
</protein>
<reference evidence="2 3" key="2">
    <citation type="journal article" date="2023" name="Mol. Biol. Evol.">
        <title>Genomics of Secondarily Temperate Adaptation in the Only Non-Antarctic Icefish.</title>
        <authorList>
            <person name="Rivera-Colon A.G."/>
            <person name="Rayamajhi N."/>
            <person name="Minhas B.F."/>
            <person name="Madrigal G."/>
            <person name="Bilyk K.T."/>
            <person name="Yoon V."/>
            <person name="Hune M."/>
            <person name="Gregory S."/>
            <person name="Cheng C.H.C."/>
            <person name="Catchen J.M."/>
        </authorList>
    </citation>
    <scope>NUCLEOTIDE SEQUENCE [LARGE SCALE GENOMIC DNA]</scope>
    <source>
        <strain evidence="2">JMC-PN-2008</strain>
    </source>
</reference>
<keyword evidence="3" id="KW-1185">Reference proteome</keyword>
<evidence type="ECO:0000313" key="3">
    <source>
        <dbReference type="Proteomes" id="UP001346869"/>
    </source>
</evidence>
<proteinExistence type="predicted"/>
<gene>
    <name evidence="2" type="ORF">PBY51_014757</name>
</gene>
<reference evidence="2 3" key="1">
    <citation type="journal article" date="2023" name="Genes (Basel)">
        <title>Chromosome-Level Genome Assembly and Circadian Gene Repertoire of the Patagonia Blennie Eleginops maclovinus-The Closest Ancestral Proxy of Antarctic Cryonotothenioids.</title>
        <authorList>
            <person name="Cheng C.C."/>
            <person name="Rivera-Colon A.G."/>
            <person name="Minhas B.F."/>
            <person name="Wilson L."/>
            <person name="Rayamajhi N."/>
            <person name="Vargas-Chacoff L."/>
            <person name="Catchen J.M."/>
        </authorList>
    </citation>
    <scope>NUCLEOTIDE SEQUENCE [LARGE SCALE GENOMIC DNA]</scope>
    <source>
        <strain evidence="2">JMC-PN-2008</strain>
    </source>
</reference>
<dbReference type="EMBL" id="JAUZQC010000019">
    <property type="protein sequence ID" value="KAK5853617.1"/>
    <property type="molecule type" value="Genomic_DNA"/>
</dbReference>
<sequence length="134" mass="15034">MRVKDQLSTKTQWQQYLLCQLVPHQFEEVESAPGRMCLARSYYRRSTGQSQTLGPAGFSLGASQGAAGAWGIQAPELHPLNPWEVGELTLTGSNCQLAKQRRGKRGDRGQEERGEERGSSSRRGEEERRRMTRG</sequence>
<accession>A0AAN8AG05</accession>
<evidence type="ECO:0000313" key="2">
    <source>
        <dbReference type="EMBL" id="KAK5853617.1"/>
    </source>
</evidence>
<name>A0AAN8AG05_ELEMC</name>
<evidence type="ECO:0000256" key="1">
    <source>
        <dbReference type="SAM" id="MobiDB-lite"/>
    </source>
</evidence>
<dbReference type="AlphaFoldDB" id="A0AAN8AG05"/>
<feature type="region of interest" description="Disordered" evidence="1">
    <location>
        <begin position="94"/>
        <end position="134"/>
    </location>
</feature>
<dbReference type="Proteomes" id="UP001346869">
    <property type="component" value="Unassembled WGS sequence"/>
</dbReference>